<keyword evidence="3" id="KW-1185">Reference proteome</keyword>
<keyword evidence="2" id="KW-0808">Transferase</keyword>
<feature type="domain" description="N-acetyltransferase" evidence="1">
    <location>
        <begin position="67"/>
        <end position="231"/>
    </location>
</feature>
<dbReference type="OrthoDB" id="5191051at2"/>
<evidence type="ECO:0000313" key="3">
    <source>
        <dbReference type="Proteomes" id="UP000440224"/>
    </source>
</evidence>
<dbReference type="GO" id="GO:0005737">
    <property type="term" value="C:cytoplasm"/>
    <property type="evidence" value="ECO:0007669"/>
    <property type="project" value="TreeGrafter"/>
</dbReference>
<protein>
    <submittedName>
        <fullName evidence="2">GNAT family N-acetyltransferase</fullName>
    </submittedName>
</protein>
<dbReference type="PROSITE" id="PS51186">
    <property type="entry name" value="GNAT"/>
    <property type="match status" value="1"/>
</dbReference>
<dbReference type="GO" id="GO:0008999">
    <property type="term" value="F:protein-N-terminal-alanine acetyltransferase activity"/>
    <property type="evidence" value="ECO:0007669"/>
    <property type="project" value="TreeGrafter"/>
</dbReference>
<dbReference type="InterPro" id="IPR016181">
    <property type="entry name" value="Acyl_CoA_acyltransferase"/>
</dbReference>
<dbReference type="AlphaFoldDB" id="A0A6N7Q1X0"/>
<dbReference type="InterPro" id="IPR000182">
    <property type="entry name" value="GNAT_dom"/>
</dbReference>
<sequence>MESSLFSRNVRAREISRNVRFEKDRRAPYCFRCVAGASALSIARVSNCPSSFAMSMALSAVPRASLVQLVPPRAAHAQLWYGWRSEAHAQRYMPIEPWSVEALRRRLVASTPDLSDPEKQEHRWIVQWQDECVGIVSILRPSFRLGHAEISYHVAQAYHRRGIATQAVAALVDRVFEQTDLARLFAYISEPNRASRRLAEKLGFVHEGTLREHFMIHGRRVDQCVYGLLRREWASPRKR</sequence>
<gene>
    <name evidence="2" type="ORF">GF068_33485</name>
</gene>
<organism evidence="2 3">
    <name type="scientific">Polyangium spumosum</name>
    <dbReference type="NCBI Taxonomy" id="889282"/>
    <lineage>
        <taxon>Bacteria</taxon>
        <taxon>Pseudomonadati</taxon>
        <taxon>Myxococcota</taxon>
        <taxon>Polyangia</taxon>
        <taxon>Polyangiales</taxon>
        <taxon>Polyangiaceae</taxon>
        <taxon>Polyangium</taxon>
    </lineage>
</organism>
<comment type="caution">
    <text evidence="2">The sequence shown here is derived from an EMBL/GenBank/DDBJ whole genome shotgun (WGS) entry which is preliminary data.</text>
</comment>
<proteinExistence type="predicted"/>
<dbReference type="InterPro" id="IPR051908">
    <property type="entry name" value="Ribosomal_N-acetyltransferase"/>
</dbReference>
<dbReference type="PANTHER" id="PTHR43441:SF11">
    <property type="entry name" value="RIBOSOMAL-PROTEIN-SERINE ACETYLTRANSFERASE"/>
    <property type="match status" value="1"/>
</dbReference>
<dbReference type="Proteomes" id="UP000440224">
    <property type="component" value="Unassembled WGS sequence"/>
</dbReference>
<dbReference type="SUPFAM" id="SSF55729">
    <property type="entry name" value="Acyl-CoA N-acyltransferases (Nat)"/>
    <property type="match status" value="1"/>
</dbReference>
<dbReference type="PANTHER" id="PTHR43441">
    <property type="entry name" value="RIBOSOMAL-PROTEIN-SERINE ACETYLTRANSFERASE"/>
    <property type="match status" value="1"/>
</dbReference>
<evidence type="ECO:0000259" key="1">
    <source>
        <dbReference type="PROSITE" id="PS51186"/>
    </source>
</evidence>
<dbReference type="CDD" id="cd04301">
    <property type="entry name" value="NAT_SF"/>
    <property type="match status" value="1"/>
</dbReference>
<dbReference type="Pfam" id="PF13302">
    <property type="entry name" value="Acetyltransf_3"/>
    <property type="match status" value="1"/>
</dbReference>
<accession>A0A6N7Q1X0</accession>
<evidence type="ECO:0000313" key="2">
    <source>
        <dbReference type="EMBL" id="MRG96800.1"/>
    </source>
</evidence>
<reference evidence="2 3" key="1">
    <citation type="submission" date="2019-10" db="EMBL/GenBank/DDBJ databases">
        <title>A soil myxobacterium in the family Polyangiaceae.</title>
        <authorList>
            <person name="Li Y."/>
            <person name="Wang J."/>
        </authorList>
    </citation>
    <scope>NUCLEOTIDE SEQUENCE [LARGE SCALE GENOMIC DNA]</scope>
    <source>
        <strain evidence="2 3">DSM 14734</strain>
    </source>
</reference>
<dbReference type="GO" id="GO:1990189">
    <property type="term" value="F:protein N-terminal-serine acetyltransferase activity"/>
    <property type="evidence" value="ECO:0007669"/>
    <property type="project" value="TreeGrafter"/>
</dbReference>
<name>A0A6N7Q1X0_9BACT</name>
<dbReference type="EMBL" id="WJIE01000013">
    <property type="protein sequence ID" value="MRG96800.1"/>
    <property type="molecule type" value="Genomic_DNA"/>
</dbReference>
<dbReference type="Gene3D" id="3.40.630.30">
    <property type="match status" value="1"/>
</dbReference>